<feature type="domain" description="CENP-V/GFA" evidence="5">
    <location>
        <begin position="4"/>
        <end position="133"/>
    </location>
</feature>
<dbReference type="OrthoDB" id="9985472at2759"/>
<dbReference type="PANTHER" id="PTHR33337">
    <property type="entry name" value="GFA DOMAIN-CONTAINING PROTEIN"/>
    <property type="match status" value="1"/>
</dbReference>
<evidence type="ECO:0000256" key="2">
    <source>
        <dbReference type="ARBA" id="ARBA00022723"/>
    </source>
</evidence>
<keyword evidence="2" id="KW-0479">Metal-binding</keyword>
<evidence type="ECO:0000313" key="6">
    <source>
        <dbReference type="EMBL" id="EIW75956.1"/>
    </source>
</evidence>
<organism evidence="6 7">
    <name type="scientific">Coniophora puteana (strain RWD-64-598)</name>
    <name type="common">Brown rot fungus</name>
    <dbReference type="NCBI Taxonomy" id="741705"/>
    <lineage>
        <taxon>Eukaryota</taxon>
        <taxon>Fungi</taxon>
        <taxon>Dikarya</taxon>
        <taxon>Basidiomycota</taxon>
        <taxon>Agaricomycotina</taxon>
        <taxon>Agaricomycetes</taxon>
        <taxon>Agaricomycetidae</taxon>
        <taxon>Boletales</taxon>
        <taxon>Coniophorineae</taxon>
        <taxon>Coniophoraceae</taxon>
        <taxon>Coniophora</taxon>
    </lineage>
</organism>
<dbReference type="Gene3D" id="3.90.1590.10">
    <property type="entry name" value="glutathione-dependent formaldehyde- activating enzyme (gfa)"/>
    <property type="match status" value="1"/>
</dbReference>
<evidence type="ECO:0000256" key="1">
    <source>
        <dbReference type="ARBA" id="ARBA00005495"/>
    </source>
</evidence>
<dbReference type="GO" id="GO:0016846">
    <property type="term" value="F:carbon-sulfur lyase activity"/>
    <property type="evidence" value="ECO:0007669"/>
    <property type="project" value="InterPro"/>
</dbReference>
<keyword evidence="3" id="KW-0862">Zinc</keyword>
<accession>A0A5M3MAG5</accession>
<proteinExistence type="inferred from homology"/>
<evidence type="ECO:0000259" key="5">
    <source>
        <dbReference type="PROSITE" id="PS51891"/>
    </source>
</evidence>
<comment type="caution">
    <text evidence="6">The sequence shown here is derived from an EMBL/GenBank/DDBJ whole genome shotgun (WGS) entry which is preliminary data.</text>
</comment>
<keyword evidence="4" id="KW-0456">Lyase</keyword>
<dbReference type="KEGG" id="cput:CONPUDRAFT_158734"/>
<dbReference type="InterPro" id="IPR011057">
    <property type="entry name" value="Mss4-like_sf"/>
</dbReference>
<keyword evidence="7" id="KW-1185">Reference proteome</keyword>
<dbReference type="RefSeq" id="XP_007773949.1">
    <property type="nucleotide sequence ID" value="XM_007775759.1"/>
</dbReference>
<dbReference type="InterPro" id="IPR006913">
    <property type="entry name" value="CENP-V/GFA"/>
</dbReference>
<sequence length="147" mass="16287">MSTHKGFCLCQAVQYEITLPGEGEQQLYSICHCKNCQKGGGSPFTANFLLPAKNMKLTKGMEGTDVKSYSMTQTTTGTPMTRYFCPVCGSTLYGKLAANNAVVIIQTGSLDDPIDAVMQPTQEIFSLDRREWLKPLDGTKQVEKWFE</sequence>
<evidence type="ECO:0000256" key="3">
    <source>
        <dbReference type="ARBA" id="ARBA00022833"/>
    </source>
</evidence>
<dbReference type="PROSITE" id="PS51891">
    <property type="entry name" value="CENP_V_GFA"/>
    <property type="match status" value="1"/>
</dbReference>
<dbReference type="AlphaFoldDB" id="A0A5M3MAG5"/>
<name>A0A5M3MAG5_CONPW</name>
<dbReference type="SUPFAM" id="SSF51316">
    <property type="entry name" value="Mss4-like"/>
    <property type="match status" value="1"/>
</dbReference>
<dbReference type="Pfam" id="PF04828">
    <property type="entry name" value="GFA"/>
    <property type="match status" value="1"/>
</dbReference>
<comment type="similarity">
    <text evidence="1">Belongs to the Gfa family.</text>
</comment>
<dbReference type="GO" id="GO:0046872">
    <property type="term" value="F:metal ion binding"/>
    <property type="evidence" value="ECO:0007669"/>
    <property type="project" value="UniProtKB-KW"/>
</dbReference>
<dbReference type="EMBL" id="JH711587">
    <property type="protein sequence ID" value="EIW75956.1"/>
    <property type="molecule type" value="Genomic_DNA"/>
</dbReference>
<evidence type="ECO:0000256" key="4">
    <source>
        <dbReference type="ARBA" id="ARBA00023239"/>
    </source>
</evidence>
<gene>
    <name evidence="6" type="ORF">CONPUDRAFT_158734</name>
</gene>
<evidence type="ECO:0000313" key="7">
    <source>
        <dbReference type="Proteomes" id="UP000053558"/>
    </source>
</evidence>
<dbReference type="OMA" id="CGCLLYK"/>
<dbReference type="PANTHER" id="PTHR33337:SF40">
    <property type="entry name" value="CENP-V_GFA DOMAIN-CONTAINING PROTEIN-RELATED"/>
    <property type="match status" value="1"/>
</dbReference>
<dbReference type="Proteomes" id="UP000053558">
    <property type="component" value="Unassembled WGS sequence"/>
</dbReference>
<reference evidence="7" key="1">
    <citation type="journal article" date="2012" name="Science">
        <title>The Paleozoic origin of enzymatic lignin decomposition reconstructed from 31 fungal genomes.</title>
        <authorList>
            <person name="Floudas D."/>
            <person name="Binder M."/>
            <person name="Riley R."/>
            <person name="Barry K."/>
            <person name="Blanchette R.A."/>
            <person name="Henrissat B."/>
            <person name="Martinez A.T."/>
            <person name="Otillar R."/>
            <person name="Spatafora J.W."/>
            <person name="Yadav J.S."/>
            <person name="Aerts A."/>
            <person name="Benoit I."/>
            <person name="Boyd A."/>
            <person name="Carlson A."/>
            <person name="Copeland A."/>
            <person name="Coutinho P.M."/>
            <person name="de Vries R.P."/>
            <person name="Ferreira P."/>
            <person name="Findley K."/>
            <person name="Foster B."/>
            <person name="Gaskell J."/>
            <person name="Glotzer D."/>
            <person name="Gorecki P."/>
            <person name="Heitman J."/>
            <person name="Hesse C."/>
            <person name="Hori C."/>
            <person name="Igarashi K."/>
            <person name="Jurgens J.A."/>
            <person name="Kallen N."/>
            <person name="Kersten P."/>
            <person name="Kohler A."/>
            <person name="Kuees U."/>
            <person name="Kumar T.K.A."/>
            <person name="Kuo A."/>
            <person name="LaButti K."/>
            <person name="Larrondo L.F."/>
            <person name="Lindquist E."/>
            <person name="Ling A."/>
            <person name="Lombard V."/>
            <person name="Lucas S."/>
            <person name="Lundell T."/>
            <person name="Martin R."/>
            <person name="McLaughlin D.J."/>
            <person name="Morgenstern I."/>
            <person name="Morin E."/>
            <person name="Murat C."/>
            <person name="Nagy L.G."/>
            <person name="Nolan M."/>
            <person name="Ohm R.A."/>
            <person name="Patyshakuliyeva A."/>
            <person name="Rokas A."/>
            <person name="Ruiz-Duenas F.J."/>
            <person name="Sabat G."/>
            <person name="Salamov A."/>
            <person name="Samejima M."/>
            <person name="Schmutz J."/>
            <person name="Slot J.C."/>
            <person name="St John F."/>
            <person name="Stenlid J."/>
            <person name="Sun H."/>
            <person name="Sun S."/>
            <person name="Syed K."/>
            <person name="Tsang A."/>
            <person name="Wiebenga A."/>
            <person name="Young D."/>
            <person name="Pisabarro A."/>
            <person name="Eastwood D.C."/>
            <person name="Martin F."/>
            <person name="Cullen D."/>
            <person name="Grigoriev I.V."/>
            <person name="Hibbett D.S."/>
        </authorList>
    </citation>
    <scope>NUCLEOTIDE SEQUENCE [LARGE SCALE GENOMIC DNA]</scope>
    <source>
        <strain evidence="7">RWD-64-598 SS2</strain>
    </source>
</reference>
<protein>
    <submittedName>
        <fullName evidence="6">Glutathione-dependent formaldehyde-activating GFA</fullName>
    </submittedName>
</protein>
<dbReference type="GeneID" id="19203958"/>